<dbReference type="SUPFAM" id="SSF109604">
    <property type="entry name" value="HD-domain/PDEase-like"/>
    <property type="match status" value="1"/>
</dbReference>
<dbReference type="Gene3D" id="1.10.3210.10">
    <property type="entry name" value="Hypothetical protein af1432"/>
    <property type="match status" value="1"/>
</dbReference>
<dbReference type="InterPro" id="IPR045509">
    <property type="entry name" value="HD_assoc_2"/>
</dbReference>
<accession>A0A1C7NB77</accession>
<evidence type="ECO:0000313" key="3">
    <source>
        <dbReference type="EMBL" id="OBZ86367.1"/>
    </source>
</evidence>
<gene>
    <name evidence="3" type="ORF">A0J61_05579</name>
</gene>
<reference evidence="3 4" key="1">
    <citation type="submission" date="2016-03" db="EMBL/GenBank/DDBJ databases">
        <title>Choanephora cucurbitarum.</title>
        <authorList>
            <person name="Min B."/>
            <person name="Park H."/>
            <person name="Park J.-H."/>
            <person name="Shin H.-D."/>
            <person name="Choi I.-G."/>
        </authorList>
    </citation>
    <scope>NUCLEOTIDE SEQUENCE [LARGE SCALE GENOMIC DNA]</scope>
    <source>
        <strain evidence="3 4">KUS-F28377</strain>
    </source>
</reference>
<keyword evidence="4" id="KW-1185">Reference proteome</keyword>
<dbReference type="CDD" id="cd00077">
    <property type="entry name" value="HDc"/>
    <property type="match status" value="1"/>
</dbReference>
<keyword evidence="3" id="KW-0378">Hydrolase</keyword>
<dbReference type="AlphaFoldDB" id="A0A1C7NB77"/>
<dbReference type="Proteomes" id="UP000093000">
    <property type="component" value="Unassembled WGS sequence"/>
</dbReference>
<dbReference type="Gene3D" id="3.30.70.2760">
    <property type="match status" value="1"/>
</dbReference>
<dbReference type="InterPro" id="IPR003607">
    <property type="entry name" value="HD/PDEase_dom"/>
</dbReference>
<organism evidence="3 4">
    <name type="scientific">Choanephora cucurbitarum</name>
    <dbReference type="NCBI Taxonomy" id="101091"/>
    <lineage>
        <taxon>Eukaryota</taxon>
        <taxon>Fungi</taxon>
        <taxon>Fungi incertae sedis</taxon>
        <taxon>Mucoromycota</taxon>
        <taxon>Mucoromycotina</taxon>
        <taxon>Mucoromycetes</taxon>
        <taxon>Mucorales</taxon>
        <taxon>Mucorineae</taxon>
        <taxon>Choanephoraceae</taxon>
        <taxon>Choanephoroideae</taxon>
        <taxon>Choanephora</taxon>
    </lineage>
</organism>
<dbReference type="Pfam" id="PF01966">
    <property type="entry name" value="HD"/>
    <property type="match status" value="1"/>
</dbReference>
<dbReference type="OrthoDB" id="9991235at2759"/>
<proteinExistence type="predicted"/>
<evidence type="ECO:0000313" key="4">
    <source>
        <dbReference type="Proteomes" id="UP000093000"/>
    </source>
</evidence>
<dbReference type="GO" id="GO:0005634">
    <property type="term" value="C:nucleus"/>
    <property type="evidence" value="ECO:0007669"/>
    <property type="project" value="TreeGrafter"/>
</dbReference>
<feature type="domain" description="HD" evidence="1">
    <location>
        <begin position="109"/>
        <end position="194"/>
    </location>
</feature>
<evidence type="ECO:0000259" key="2">
    <source>
        <dbReference type="Pfam" id="PF19276"/>
    </source>
</evidence>
<protein>
    <submittedName>
        <fullName evidence="3">Deoxynucleoside triphosphate triphosphohydrolase SAMHD1</fullName>
    </submittedName>
</protein>
<name>A0A1C7NB77_9FUNG</name>
<feature type="domain" description="HD-associated" evidence="2">
    <location>
        <begin position="245"/>
        <end position="470"/>
    </location>
</feature>
<dbReference type="InParanoid" id="A0A1C7NB77"/>
<evidence type="ECO:0000259" key="1">
    <source>
        <dbReference type="Pfam" id="PF01966"/>
    </source>
</evidence>
<dbReference type="GO" id="GO:0006203">
    <property type="term" value="P:dGTP catabolic process"/>
    <property type="evidence" value="ECO:0007669"/>
    <property type="project" value="TreeGrafter"/>
</dbReference>
<dbReference type="EMBL" id="LUGH01000305">
    <property type="protein sequence ID" value="OBZ86367.1"/>
    <property type="molecule type" value="Genomic_DNA"/>
</dbReference>
<dbReference type="PANTHER" id="PTHR11373">
    <property type="entry name" value="DEOXYNUCLEOSIDE TRIPHOSPHATE TRIPHOSPHOHYDROLASE"/>
    <property type="match status" value="1"/>
</dbReference>
<dbReference type="GO" id="GO:0008832">
    <property type="term" value="F:dGTPase activity"/>
    <property type="evidence" value="ECO:0007669"/>
    <property type="project" value="TreeGrafter"/>
</dbReference>
<dbReference type="STRING" id="101091.A0A1C7NB77"/>
<dbReference type="InterPro" id="IPR006674">
    <property type="entry name" value="HD_domain"/>
</dbReference>
<dbReference type="InterPro" id="IPR050135">
    <property type="entry name" value="dGTPase-like"/>
</dbReference>
<comment type="caution">
    <text evidence="3">The sequence shown here is derived from an EMBL/GenBank/DDBJ whole genome shotgun (WGS) entry which is preliminary data.</text>
</comment>
<dbReference type="PANTHER" id="PTHR11373:SF4">
    <property type="entry name" value="DEOXYNUCLEOSIDE TRIPHOSPHATE TRIPHOSPHOHYDROLASE SAMHD1"/>
    <property type="match status" value="1"/>
</dbReference>
<dbReference type="Pfam" id="PF19276">
    <property type="entry name" value="HD_assoc_2"/>
    <property type="match status" value="1"/>
</dbReference>
<sequence length="507" mass="59391">MGVSDIVNTFESAMNKSKSFYSGSKVMNDPIHGHITLDDYTVEFIDTPQFQRLRDLKQLGALYFIFPGASHNRFEHSVGTYIHDEETLVFLKLTVTYLCRTGVSHLSGTLVERFAREQPELNITQDEIKCLKLAGLCHDLGHGPFSHVFDGSFMPHARPGLNWSHEQASEMMLEYLIDDNNIDMERTEINFIKDLIAGEARSQSKYEDRKFLFDIVANKKNSVDVDKFDYIERDTYNMGLRSSYDAKRLLVYSRVINNEICYHHKEVYNLYEMFHTRYNLFKQIYLHRVNESIEWMLVDAFLAADNKLKISSSIDQPEEYLYMTDDILRTIERSRDPELEESRRIIKLLRTRNLYKFVDEFLIPPELESKLTETTVTPQDIVNHQTDNAGLNERDVIVSFSKVNYSMKEKNPVDSIRFFSKFNDKESFNIPQDKVSYLIPTTFQDVNLRIYTRDPSKMLAIQKAFRRYLRQITKTETLGDPTVSVPAEYQDLVFSKRRRVSLLDDHH</sequence>